<keyword evidence="2 5" id="KW-0812">Transmembrane</keyword>
<proteinExistence type="predicted"/>
<accession>A0A7W0CPX0</accession>
<name>A0A7W0CPX0_9ACTN</name>
<comment type="caution">
    <text evidence="7">The sequence shown here is derived from an EMBL/GenBank/DDBJ whole genome shotgun (WGS) entry which is preliminary data.</text>
</comment>
<feature type="transmembrane region" description="Helical" evidence="5">
    <location>
        <begin position="270"/>
        <end position="292"/>
    </location>
</feature>
<dbReference type="EMBL" id="JACDUR010000006">
    <property type="protein sequence ID" value="MBA2895053.1"/>
    <property type="molecule type" value="Genomic_DNA"/>
</dbReference>
<evidence type="ECO:0000256" key="4">
    <source>
        <dbReference type="ARBA" id="ARBA00023136"/>
    </source>
</evidence>
<feature type="transmembrane region" description="Helical" evidence="5">
    <location>
        <begin position="161"/>
        <end position="181"/>
    </location>
</feature>
<evidence type="ECO:0000259" key="6">
    <source>
        <dbReference type="PROSITE" id="PS50850"/>
    </source>
</evidence>
<evidence type="ECO:0000313" key="8">
    <source>
        <dbReference type="Proteomes" id="UP000530928"/>
    </source>
</evidence>
<dbReference type="GO" id="GO:0022857">
    <property type="term" value="F:transmembrane transporter activity"/>
    <property type="evidence" value="ECO:0007669"/>
    <property type="project" value="InterPro"/>
</dbReference>
<feature type="transmembrane region" description="Helical" evidence="5">
    <location>
        <begin position="298"/>
        <end position="318"/>
    </location>
</feature>
<evidence type="ECO:0000256" key="2">
    <source>
        <dbReference type="ARBA" id="ARBA00022692"/>
    </source>
</evidence>
<protein>
    <submittedName>
        <fullName evidence="7">MFS family permease</fullName>
    </submittedName>
</protein>
<dbReference type="InterPro" id="IPR011701">
    <property type="entry name" value="MFS"/>
</dbReference>
<evidence type="ECO:0000256" key="1">
    <source>
        <dbReference type="ARBA" id="ARBA00004651"/>
    </source>
</evidence>
<feature type="transmembrane region" description="Helical" evidence="5">
    <location>
        <begin position="135"/>
        <end position="155"/>
    </location>
</feature>
<dbReference type="InterPro" id="IPR051788">
    <property type="entry name" value="MFS_Transporter"/>
</dbReference>
<dbReference type="AlphaFoldDB" id="A0A7W0CPX0"/>
<dbReference type="SUPFAM" id="SSF103473">
    <property type="entry name" value="MFS general substrate transporter"/>
    <property type="match status" value="1"/>
</dbReference>
<gene>
    <name evidence="7" type="ORF">HNR30_006425</name>
</gene>
<dbReference type="PANTHER" id="PTHR23514">
    <property type="entry name" value="BYPASS OF STOP CODON PROTEIN 6"/>
    <property type="match status" value="1"/>
</dbReference>
<dbReference type="CDD" id="cd17393">
    <property type="entry name" value="MFS_MosC_like"/>
    <property type="match status" value="1"/>
</dbReference>
<dbReference type="PANTHER" id="PTHR23514:SF13">
    <property type="entry name" value="INNER MEMBRANE PROTEIN YBJJ"/>
    <property type="match status" value="1"/>
</dbReference>
<reference evidence="7 8" key="1">
    <citation type="submission" date="2020-07" db="EMBL/GenBank/DDBJ databases">
        <title>Genomic Encyclopedia of Type Strains, Phase IV (KMG-IV): sequencing the most valuable type-strain genomes for metagenomic binning, comparative biology and taxonomic classification.</title>
        <authorList>
            <person name="Goeker M."/>
        </authorList>
    </citation>
    <scope>NUCLEOTIDE SEQUENCE [LARGE SCALE GENOMIC DNA]</scope>
    <source>
        <strain evidence="7 8">DSM 45533</strain>
    </source>
</reference>
<evidence type="ECO:0000313" key="7">
    <source>
        <dbReference type="EMBL" id="MBA2895053.1"/>
    </source>
</evidence>
<feature type="transmembrane region" description="Helical" evidence="5">
    <location>
        <begin position="238"/>
        <end position="258"/>
    </location>
</feature>
<keyword evidence="3 5" id="KW-1133">Transmembrane helix</keyword>
<dbReference type="Pfam" id="PF07690">
    <property type="entry name" value="MFS_1"/>
    <property type="match status" value="1"/>
</dbReference>
<dbReference type="Proteomes" id="UP000530928">
    <property type="component" value="Unassembled WGS sequence"/>
</dbReference>
<feature type="transmembrane region" description="Helical" evidence="5">
    <location>
        <begin position="41"/>
        <end position="60"/>
    </location>
</feature>
<dbReference type="Gene3D" id="1.20.1250.20">
    <property type="entry name" value="MFS general substrate transporter like domains"/>
    <property type="match status" value="2"/>
</dbReference>
<keyword evidence="4 5" id="KW-0472">Membrane</keyword>
<evidence type="ECO:0000256" key="3">
    <source>
        <dbReference type="ARBA" id="ARBA00022989"/>
    </source>
</evidence>
<dbReference type="InterPro" id="IPR036259">
    <property type="entry name" value="MFS_trans_sf"/>
</dbReference>
<evidence type="ECO:0000256" key="5">
    <source>
        <dbReference type="SAM" id="Phobius"/>
    </source>
</evidence>
<organism evidence="7 8">
    <name type="scientific">Nonomuraea soli</name>
    <dbReference type="NCBI Taxonomy" id="1032476"/>
    <lineage>
        <taxon>Bacteria</taxon>
        <taxon>Bacillati</taxon>
        <taxon>Actinomycetota</taxon>
        <taxon>Actinomycetes</taxon>
        <taxon>Streptosporangiales</taxon>
        <taxon>Streptosporangiaceae</taxon>
        <taxon>Nonomuraea</taxon>
    </lineage>
</organism>
<feature type="domain" description="Major facilitator superfamily (MFS) profile" evidence="6">
    <location>
        <begin position="2"/>
        <end position="386"/>
    </location>
</feature>
<dbReference type="PROSITE" id="PS50850">
    <property type="entry name" value="MFS"/>
    <property type="match status" value="1"/>
</dbReference>
<feature type="transmembrane region" description="Helical" evidence="5">
    <location>
        <begin position="357"/>
        <end position="379"/>
    </location>
</feature>
<feature type="transmembrane region" description="Helical" evidence="5">
    <location>
        <begin position="201"/>
        <end position="218"/>
    </location>
</feature>
<dbReference type="GO" id="GO:0005886">
    <property type="term" value="C:plasma membrane"/>
    <property type="evidence" value="ECO:0007669"/>
    <property type="project" value="UniProtKB-SubCell"/>
</dbReference>
<dbReference type="InterPro" id="IPR020846">
    <property type="entry name" value="MFS_dom"/>
</dbReference>
<feature type="transmembrane region" description="Helical" evidence="5">
    <location>
        <begin position="330"/>
        <end position="351"/>
    </location>
</feature>
<keyword evidence="8" id="KW-1185">Reference proteome</keyword>
<feature type="transmembrane region" description="Helical" evidence="5">
    <location>
        <begin position="96"/>
        <end position="114"/>
    </location>
</feature>
<comment type="subcellular location">
    <subcellularLocation>
        <location evidence="1">Cell membrane</location>
        <topology evidence="1">Multi-pass membrane protein</topology>
    </subcellularLocation>
</comment>
<sequence length="392" mass="39794">MNIKRARLGVFGYFFLLGLMVGFWAAGLPSLNQRLQLGEGRLGVVLLLVSFGALGSMLIAGQLVDRLSSRRMSQVAAPLCALALLGPALAPDYVTLMVSAVVLGLGIGVVEVAINTHSVEVEHQYGRPIISAFHGTWSLGGAVGGAITSIALGLGADPQTLLVSAALVIPLLFLTLVGTLLPPPEPAAEQEGEGNGRRIPWGLVLILGVAAFAAHLSEGAAMDWTGLHSSNILGVDPAIAPIAFTIFSTAMTVVRFVGDPVRARLGNVTTVGLAGAIATGGYVLVLLSPVFGGVALAWIGWGLTGVGLATVIPVLFSAVGASGGSVGKALALLTAFGYTGLLMGPAVLGFVAEATSLRISLIIPAVFAAIIALAGVPALRRLPSATKVPAKV</sequence>